<sequence length="138" mass="15927">MTLDHYPCRPNWNDIGNEELKKSLTDLEISLANRLTIVEVPGKSRKNFKVSILLTPNMKQAIDKLIETRHLVDIDINNPFVFARGHKSLGYLHGYDCLRKCCSELDLKEPRLIITSTKLRKYIATVVQVFDLKETEID</sequence>
<reference evidence="1" key="1">
    <citation type="journal article" date="2023" name="Insect Mol. Biol.">
        <title>Genome sequencing provides insights into the evolution of gene families encoding plant cell wall-degrading enzymes in longhorned beetles.</title>
        <authorList>
            <person name="Shin N.R."/>
            <person name="Okamura Y."/>
            <person name="Kirsch R."/>
            <person name="Pauchet Y."/>
        </authorList>
    </citation>
    <scope>NUCLEOTIDE SEQUENCE</scope>
    <source>
        <strain evidence="1">RBIC_L_NR</strain>
    </source>
</reference>
<dbReference type="Proteomes" id="UP001162156">
    <property type="component" value="Unassembled WGS sequence"/>
</dbReference>
<dbReference type="EMBL" id="JANEYF010001763">
    <property type="protein sequence ID" value="KAJ8957760.1"/>
    <property type="molecule type" value="Genomic_DNA"/>
</dbReference>
<organism evidence="1 2">
    <name type="scientific">Rhamnusium bicolor</name>
    <dbReference type="NCBI Taxonomy" id="1586634"/>
    <lineage>
        <taxon>Eukaryota</taxon>
        <taxon>Metazoa</taxon>
        <taxon>Ecdysozoa</taxon>
        <taxon>Arthropoda</taxon>
        <taxon>Hexapoda</taxon>
        <taxon>Insecta</taxon>
        <taxon>Pterygota</taxon>
        <taxon>Neoptera</taxon>
        <taxon>Endopterygota</taxon>
        <taxon>Coleoptera</taxon>
        <taxon>Polyphaga</taxon>
        <taxon>Cucujiformia</taxon>
        <taxon>Chrysomeloidea</taxon>
        <taxon>Cerambycidae</taxon>
        <taxon>Lepturinae</taxon>
        <taxon>Rhagiini</taxon>
        <taxon>Rhamnusium</taxon>
    </lineage>
</organism>
<name>A0AAV8Z163_9CUCU</name>
<dbReference type="AlphaFoldDB" id="A0AAV8Z163"/>
<gene>
    <name evidence="1" type="ORF">NQ314_006509</name>
</gene>
<protein>
    <submittedName>
        <fullName evidence="1">Uncharacterized protein</fullName>
    </submittedName>
</protein>
<evidence type="ECO:0000313" key="1">
    <source>
        <dbReference type="EMBL" id="KAJ8957760.1"/>
    </source>
</evidence>
<accession>A0AAV8Z163</accession>
<proteinExistence type="predicted"/>
<evidence type="ECO:0000313" key="2">
    <source>
        <dbReference type="Proteomes" id="UP001162156"/>
    </source>
</evidence>
<keyword evidence="2" id="KW-1185">Reference proteome</keyword>
<comment type="caution">
    <text evidence="1">The sequence shown here is derived from an EMBL/GenBank/DDBJ whole genome shotgun (WGS) entry which is preliminary data.</text>
</comment>
<dbReference type="PANTHER" id="PTHR33480">
    <property type="entry name" value="SET DOMAIN-CONTAINING PROTEIN-RELATED"/>
    <property type="match status" value="1"/>
</dbReference>